<dbReference type="SUPFAM" id="SSF54975">
    <property type="entry name" value="Acylphosphatase/BLUF domain-like"/>
    <property type="match status" value="1"/>
</dbReference>
<comment type="caution">
    <text evidence="1">The sequence shown here is derived from an EMBL/GenBank/DDBJ whole genome shotgun (WGS) entry which is preliminary data.</text>
</comment>
<dbReference type="RefSeq" id="WP_169595639.1">
    <property type="nucleotide sequence ID" value="NZ_JABBGK010000013.1"/>
</dbReference>
<evidence type="ECO:0000313" key="1">
    <source>
        <dbReference type="EMBL" id="NML77068.1"/>
    </source>
</evidence>
<protein>
    <submittedName>
        <fullName evidence="1">Acylphosphatase</fullName>
    </submittedName>
</protein>
<proteinExistence type="predicted"/>
<organism evidence="1 2">
    <name type="scientific">Rhizobium terricola</name>
    <dbReference type="NCBI Taxonomy" id="2728849"/>
    <lineage>
        <taxon>Bacteria</taxon>
        <taxon>Pseudomonadati</taxon>
        <taxon>Pseudomonadota</taxon>
        <taxon>Alphaproteobacteria</taxon>
        <taxon>Hyphomicrobiales</taxon>
        <taxon>Rhizobiaceae</taxon>
        <taxon>Rhizobium/Agrobacterium group</taxon>
        <taxon>Rhizobium</taxon>
    </lineage>
</organism>
<name>A0A7Y0FXY6_9HYPH</name>
<evidence type="ECO:0000313" key="2">
    <source>
        <dbReference type="Proteomes" id="UP000541470"/>
    </source>
</evidence>
<dbReference type="AlphaFoldDB" id="A0A7Y0FXY6"/>
<gene>
    <name evidence="1" type="ORF">HHL25_23285</name>
</gene>
<sequence>MAKEATGLQKQRMVIVGELLPDSFLPWIGRHASKLGLSPIIAHASADRIELDLVGPDELIDMMEMGCALGPIDVWVESIDRLKPGDETTSF</sequence>
<dbReference type="InterPro" id="IPR036046">
    <property type="entry name" value="Acylphosphatase-like_dom_sf"/>
</dbReference>
<accession>A0A7Y0FXY6</accession>
<dbReference type="EMBL" id="JABBGK010000013">
    <property type="protein sequence ID" value="NML77068.1"/>
    <property type="molecule type" value="Genomic_DNA"/>
</dbReference>
<dbReference type="Proteomes" id="UP000541470">
    <property type="component" value="Unassembled WGS sequence"/>
</dbReference>
<keyword evidence="2" id="KW-1185">Reference proteome</keyword>
<reference evidence="1 2" key="1">
    <citation type="submission" date="2020-04" db="EMBL/GenBank/DDBJ databases">
        <title>Rhizobium sp. S-51 isolated from soil.</title>
        <authorList>
            <person name="Dahal R.H."/>
        </authorList>
    </citation>
    <scope>NUCLEOTIDE SEQUENCE [LARGE SCALE GENOMIC DNA]</scope>
    <source>
        <strain evidence="1 2">S-51</strain>
    </source>
</reference>